<dbReference type="GO" id="GO:0005525">
    <property type="term" value="F:GTP binding"/>
    <property type="evidence" value="ECO:0007669"/>
    <property type="project" value="UniProtKB-KW"/>
</dbReference>
<evidence type="ECO:0000313" key="9">
    <source>
        <dbReference type="Proteomes" id="UP000030653"/>
    </source>
</evidence>
<dbReference type="Gene3D" id="3.40.50.300">
    <property type="entry name" value="P-loop containing nucleotide triphosphate hydrolases"/>
    <property type="match status" value="2"/>
</dbReference>
<feature type="binding site" evidence="5">
    <location>
        <begin position="393"/>
        <end position="396"/>
    </location>
    <ligand>
        <name>GTP</name>
        <dbReference type="ChEBI" id="CHEBI:37565"/>
    </ligand>
</feature>
<dbReference type="OMA" id="AWRFVIY"/>
<dbReference type="PRINTS" id="PR00318">
    <property type="entry name" value="GPROTEINA"/>
</dbReference>
<dbReference type="SMART" id="SM00275">
    <property type="entry name" value="G_alpha"/>
    <property type="match status" value="1"/>
</dbReference>
<organism evidence="8 9">
    <name type="scientific">Dacryopinax primogenitus (strain DJM 731)</name>
    <name type="common">Brown rot fungus</name>
    <dbReference type="NCBI Taxonomy" id="1858805"/>
    <lineage>
        <taxon>Eukaryota</taxon>
        <taxon>Fungi</taxon>
        <taxon>Dikarya</taxon>
        <taxon>Basidiomycota</taxon>
        <taxon>Agaricomycotina</taxon>
        <taxon>Dacrymycetes</taxon>
        <taxon>Dacrymycetales</taxon>
        <taxon>Dacrymycetaceae</taxon>
        <taxon>Dacryopinax</taxon>
    </lineage>
</organism>
<dbReference type="SUPFAM" id="SSF52540">
    <property type="entry name" value="P-loop containing nucleoside triphosphate hydrolases"/>
    <property type="match status" value="1"/>
</dbReference>
<dbReference type="RefSeq" id="XP_040629405.1">
    <property type="nucleotide sequence ID" value="XM_040776332.1"/>
</dbReference>
<dbReference type="PROSITE" id="PS51882">
    <property type="entry name" value="G_ALPHA"/>
    <property type="match status" value="1"/>
</dbReference>
<dbReference type="AlphaFoldDB" id="M5FWZ2"/>
<dbReference type="Proteomes" id="UP000030653">
    <property type="component" value="Unassembled WGS sequence"/>
</dbReference>
<dbReference type="HOGENOM" id="CLU_014184_1_1_1"/>
<reference evidence="8 9" key="1">
    <citation type="journal article" date="2012" name="Science">
        <title>The Paleozoic origin of enzymatic lignin decomposition reconstructed from 31 fungal genomes.</title>
        <authorList>
            <person name="Floudas D."/>
            <person name="Binder M."/>
            <person name="Riley R."/>
            <person name="Barry K."/>
            <person name="Blanchette R.A."/>
            <person name="Henrissat B."/>
            <person name="Martinez A.T."/>
            <person name="Otillar R."/>
            <person name="Spatafora J.W."/>
            <person name="Yadav J.S."/>
            <person name="Aerts A."/>
            <person name="Benoit I."/>
            <person name="Boyd A."/>
            <person name="Carlson A."/>
            <person name="Copeland A."/>
            <person name="Coutinho P.M."/>
            <person name="de Vries R.P."/>
            <person name="Ferreira P."/>
            <person name="Findley K."/>
            <person name="Foster B."/>
            <person name="Gaskell J."/>
            <person name="Glotzer D."/>
            <person name="Gorecki P."/>
            <person name="Heitman J."/>
            <person name="Hesse C."/>
            <person name="Hori C."/>
            <person name="Igarashi K."/>
            <person name="Jurgens J.A."/>
            <person name="Kallen N."/>
            <person name="Kersten P."/>
            <person name="Kohler A."/>
            <person name="Kuees U."/>
            <person name="Kumar T.K.A."/>
            <person name="Kuo A."/>
            <person name="LaButti K."/>
            <person name="Larrondo L.F."/>
            <person name="Lindquist E."/>
            <person name="Ling A."/>
            <person name="Lombard V."/>
            <person name="Lucas S."/>
            <person name="Lundell T."/>
            <person name="Martin R."/>
            <person name="McLaughlin D.J."/>
            <person name="Morgenstern I."/>
            <person name="Morin E."/>
            <person name="Murat C."/>
            <person name="Nagy L.G."/>
            <person name="Nolan M."/>
            <person name="Ohm R.A."/>
            <person name="Patyshakuliyeva A."/>
            <person name="Rokas A."/>
            <person name="Ruiz-Duenas F.J."/>
            <person name="Sabat G."/>
            <person name="Salamov A."/>
            <person name="Samejima M."/>
            <person name="Schmutz J."/>
            <person name="Slot J.C."/>
            <person name="St John F."/>
            <person name="Stenlid J."/>
            <person name="Sun H."/>
            <person name="Sun S."/>
            <person name="Syed K."/>
            <person name="Tsang A."/>
            <person name="Wiebenga A."/>
            <person name="Young D."/>
            <person name="Pisabarro A."/>
            <person name="Eastwood D.C."/>
            <person name="Martin F."/>
            <person name="Cullen D."/>
            <person name="Grigoriev I.V."/>
            <person name="Hibbett D.S."/>
        </authorList>
    </citation>
    <scope>NUCLEOTIDE SEQUENCE [LARGE SCALE GENOMIC DNA]</scope>
    <source>
        <strain evidence="8 9">DJM-731 SS1</strain>
    </source>
</reference>
<evidence type="ECO:0000256" key="6">
    <source>
        <dbReference type="PIRSR" id="PIRSR601019-2"/>
    </source>
</evidence>
<protein>
    <submittedName>
        <fullName evidence="8">G-protein alpha subunit</fullName>
    </submittedName>
</protein>
<evidence type="ECO:0000313" key="8">
    <source>
        <dbReference type="EMBL" id="EJU02511.1"/>
    </source>
</evidence>
<dbReference type="PANTHER" id="PTHR10218">
    <property type="entry name" value="GTP-BINDING PROTEIN ALPHA SUBUNIT"/>
    <property type="match status" value="1"/>
</dbReference>
<dbReference type="Pfam" id="PF00503">
    <property type="entry name" value="G-alpha"/>
    <property type="match status" value="1"/>
</dbReference>
<evidence type="ECO:0000256" key="2">
    <source>
        <dbReference type="ARBA" id="ARBA00022741"/>
    </source>
</evidence>
<evidence type="ECO:0000256" key="5">
    <source>
        <dbReference type="PIRSR" id="PIRSR601019-1"/>
    </source>
</evidence>
<proteinExistence type="predicted"/>
<dbReference type="GO" id="GO:0001664">
    <property type="term" value="F:G protein-coupled receptor binding"/>
    <property type="evidence" value="ECO:0007669"/>
    <property type="project" value="TreeGrafter"/>
</dbReference>
<dbReference type="PANTHER" id="PTHR10218:SF360">
    <property type="entry name" value="GUANINE NUCLEOTIDE-BINDING PROTEIN SUBUNIT ALPHA HOMOLOG"/>
    <property type="match status" value="1"/>
</dbReference>
<keyword evidence="1 6" id="KW-0479">Metal-binding</keyword>
<dbReference type="GO" id="GO:0003924">
    <property type="term" value="F:GTPase activity"/>
    <property type="evidence" value="ECO:0007669"/>
    <property type="project" value="InterPro"/>
</dbReference>
<dbReference type="GO" id="GO:0031683">
    <property type="term" value="F:G-protein beta/gamma-subunit complex binding"/>
    <property type="evidence" value="ECO:0007669"/>
    <property type="project" value="InterPro"/>
</dbReference>
<keyword evidence="3 5" id="KW-0342">GTP-binding</keyword>
<dbReference type="STRING" id="1858805.M5FWZ2"/>
<feature type="compositionally biased region" description="Basic and acidic residues" evidence="7">
    <location>
        <begin position="125"/>
        <end position="134"/>
    </location>
</feature>
<dbReference type="GO" id="GO:0046872">
    <property type="term" value="F:metal ion binding"/>
    <property type="evidence" value="ECO:0007669"/>
    <property type="project" value="UniProtKB-KW"/>
</dbReference>
<accession>M5FWZ2</accession>
<feature type="region of interest" description="Disordered" evidence="7">
    <location>
        <begin position="1"/>
        <end position="33"/>
    </location>
</feature>
<evidence type="ECO:0000256" key="3">
    <source>
        <dbReference type="ARBA" id="ARBA00023134"/>
    </source>
</evidence>
<dbReference type="InterPro" id="IPR027417">
    <property type="entry name" value="P-loop_NTPase"/>
</dbReference>
<feature type="binding site" evidence="6">
    <location>
        <position position="300"/>
    </location>
    <ligand>
        <name>Mg(2+)</name>
        <dbReference type="ChEBI" id="CHEBI:18420"/>
    </ligand>
</feature>
<name>M5FWZ2_DACPD</name>
<dbReference type="GeneID" id="63691394"/>
<keyword evidence="2 5" id="KW-0547">Nucleotide-binding</keyword>
<feature type="region of interest" description="Disordered" evidence="7">
    <location>
        <begin position="125"/>
        <end position="144"/>
    </location>
</feature>
<keyword evidence="4" id="KW-0807">Transducer</keyword>
<feature type="binding site" evidence="5">
    <location>
        <begin position="294"/>
        <end position="300"/>
    </location>
    <ligand>
        <name>GTP</name>
        <dbReference type="ChEBI" id="CHEBI:37565"/>
    </ligand>
</feature>
<sequence>MDRSLELSERYYSTDDPLDRVMRPDPHETPEERSARLMAEFEAKQRSDAIDESLRQEKLAAKKNKEVKILLLGQSESGKSTTLKQFQLLWDPNLLDAERLYWRPVIFLNLVVSIRRILECLSPRLESEEGRDGRPGTGNSTVSDEETYSRYAELKLKLSPMLQLEGVLLNELGAPAEFDTLNAYDRPSSLPGASSRKRDILVHLEWQQRLAKSKATRGSRAAGLADRMAFADPGDAGTIITACRPELQRLWDDQFVHAAMARRKLRLEESSGFFVNDLNRIARYDYIPTDEDILRARVRTLGISEHRFTPPTTEREVTEWVIYDVGGTRSQRPKWVSYFEDAQAIIFLAPISAFDQNLAEDRKVNRLADSLQLFESICKQELLKSASIILFLNKADLLKAKLHAGVKFNKWIERYGDRPNEFEAVANYLKGKFVELYKFHRTKLSPRDSHELYVHLTSVTDIRTTHAIFRDVKDTIVRDYLRSSKMI</sequence>
<keyword evidence="9" id="KW-1185">Reference proteome</keyword>
<dbReference type="InterPro" id="IPR011025">
    <property type="entry name" value="GproteinA_insert"/>
</dbReference>
<evidence type="ECO:0000256" key="1">
    <source>
        <dbReference type="ARBA" id="ARBA00022723"/>
    </source>
</evidence>
<dbReference type="CDD" id="cd00066">
    <property type="entry name" value="G-alpha"/>
    <property type="match status" value="1"/>
</dbReference>
<dbReference type="GO" id="GO:0007188">
    <property type="term" value="P:adenylate cyclase-modulating G protein-coupled receptor signaling pathway"/>
    <property type="evidence" value="ECO:0007669"/>
    <property type="project" value="TreeGrafter"/>
</dbReference>
<dbReference type="EMBL" id="JH795861">
    <property type="protein sequence ID" value="EJU02511.1"/>
    <property type="molecule type" value="Genomic_DNA"/>
</dbReference>
<dbReference type="FunFam" id="3.40.50.300:FF:000692">
    <property type="entry name" value="Guanine nucleotide-binding protein subunit alpha"/>
    <property type="match status" value="1"/>
</dbReference>
<dbReference type="OrthoDB" id="5817230at2759"/>
<dbReference type="InterPro" id="IPR001019">
    <property type="entry name" value="Gprotein_alpha_su"/>
</dbReference>
<evidence type="ECO:0000256" key="4">
    <source>
        <dbReference type="ARBA" id="ARBA00023224"/>
    </source>
</evidence>
<keyword evidence="6" id="KW-0460">Magnesium</keyword>
<dbReference type="GO" id="GO:0005834">
    <property type="term" value="C:heterotrimeric G-protein complex"/>
    <property type="evidence" value="ECO:0007669"/>
    <property type="project" value="TreeGrafter"/>
</dbReference>
<dbReference type="SUPFAM" id="SSF47895">
    <property type="entry name" value="Transducin (alpha subunit), insertion domain"/>
    <property type="match status" value="1"/>
</dbReference>
<evidence type="ECO:0000256" key="7">
    <source>
        <dbReference type="SAM" id="MobiDB-lite"/>
    </source>
</evidence>
<gene>
    <name evidence="8" type="ORF">DACRYDRAFT_78319</name>
</gene>
<dbReference type="GO" id="GO:0005737">
    <property type="term" value="C:cytoplasm"/>
    <property type="evidence" value="ECO:0007669"/>
    <property type="project" value="TreeGrafter"/>
</dbReference>